<evidence type="ECO:0000256" key="4">
    <source>
        <dbReference type="SAM" id="MobiDB-lite"/>
    </source>
</evidence>
<evidence type="ECO:0000313" key="5">
    <source>
        <dbReference type="EMBL" id="KAJ8494105.1"/>
    </source>
</evidence>
<keyword evidence="3" id="KW-0804">Transcription</keyword>
<name>A0AAV8RAS0_ENSVE</name>
<comment type="caution">
    <text evidence="5">The sequence shown here is derived from an EMBL/GenBank/DDBJ whole genome shotgun (WGS) entry which is preliminary data.</text>
</comment>
<evidence type="ECO:0000256" key="3">
    <source>
        <dbReference type="ARBA" id="ARBA00023163"/>
    </source>
</evidence>
<dbReference type="InterPro" id="IPR040356">
    <property type="entry name" value="SPEAR"/>
</dbReference>
<dbReference type="EMBL" id="JAQQAF010000004">
    <property type="protein sequence ID" value="KAJ8494105.1"/>
    <property type="molecule type" value="Genomic_DNA"/>
</dbReference>
<feature type="region of interest" description="Disordered" evidence="4">
    <location>
        <begin position="150"/>
        <end position="187"/>
    </location>
</feature>
<dbReference type="PANTHER" id="PTHR33388">
    <property type="entry name" value="OS01G0212500 PROTEIN"/>
    <property type="match status" value="1"/>
</dbReference>
<evidence type="ECO:0000256" key="1">
    <source>
        <dbReference type="ARBA" id="ARBA00022491"/>
    </source>
</evidence>
<accession>A0AAV8RAS0</accession>
<evidence type="ECO:0000313" key="6">
    <source>
        <dbReference type="Proteomes" id="UP001222027"/>
    </source>
</evidence>
<protein>
    <submittedName>
        <fullName evidence="5">Uncharacterized protein</fullName>
    </submittedName>
</protein>
<gene>
    <name evidence="5" type="ORF">OPV22_015826</name>
</gene>
<organism evidence="5 6">
    <name type="scientific">Ensete ventricosum</name>
    <name type="common">Abyssinian banana</name>
    <name type="synonym">Musa ensete</name>
    <dbReference type="NCBI Taxonomy" id="4639"/>
    <lineage>
        <taxon>Eukaryota</taxon>
        <taxon>Viridiplantae</taxon>
        <taxon>Streptophyta</taxon>
        <taxon>Embryophyta</taxon>
        <taxon>Tracheophyta</taxon>
        <taxon>Spermatophyta</taxon>
        <taxon>Magnoliopsida</taxon>
        <taxon>Liliopsida</taxon>
        <taxon>Zingiberales</taxon>
        <taxon>Musaceae</taxon>
        <taxon>Ensete</taxon>
    </lineage>
</organism>
<reference evidence="5 6" key="1">
    <citation type="submission" date="2022-12" db="EMBL/GenBank/DDBJ databases">
        <title>Chromosome-scale assembly of the Ensete ventricosum genome.</title>
        <authorList>
            <person name="Dussert Y."/>
            <person name="Stocks J."/>
            <person name="Wendawek A."/>
            <person name="Woldeyes F."/>
            <person name="Nichols R.A."/>
            <person name="Borrell J.S."/>
        </authorList>
    </citation>
    <scope>NUCLEOTIDE SEQUENCE [LARGE SCALE GENOMIC DNA]</scope>
    <source>
        <strain evidence="6">cv. Maze</strain>
        <tissue evidence="5">Seeds</tissue>
    </source>
</reference>
<sequence>MGSTYLKGVGLGSGRCGSSSSRKAKKKEKSKQPQRGLGVAQLEQMRLQSQMEEYVSSLNSPFCSDLNMPEDSRVEMAVSSPPSSPSGIVSGPSFALHPPDDVMMDHHGDAGRTSLTHGERWLGTSARSHLSEEGMPSSLCYSPPTVTLPLFEETTAEDSAQKNRRHDQNLSTSSINQNSDPDDAREVDLELRLWL</sequence>
<proteinExistence type="predicted"/>
<keyword evidence="2" id="KW-0805">Transcription regulation</keyword>
<dbReference type="Proteomes" id="UP001222027">
    <property type="component" value="Unassembled WGS sequence"/>
</dbReference>
<feature type="compositionally biased region" description="Basic and acidic residues" evidence="4">
    <location>
        <begin position="98"/>
        <end position="110"/>
    </location>
</feature>
<keyword evidence="6" id="KW-1185">Reference proteome</keyword>
<feature type="region of interest" description="Disordered" evidence="4">
    <location>
        <begin position="1"/>
        <end position="40"/>
    </location>
</feature>
<keyword evidence="1" id="KW-0678">Repressor</keyword>
<dbReference type="PANTHER" id="PTHR33388:SF18">
    <property type="entry name" value="PROTEIN SPEAR1"/>
    <property type="match status" value="1"/>
</dbReference>
<dbReference type="AlphaFoldDB" id="A0AAV8RAS0"/>
<feature type="compositionally biased region" description="Low complexity" evidence="4">
    <location>
        <begin position="78"/>
        <end position="93"/>
    </location>
</feature>
<evidence type="ECO:0000256" key="2">
    <source>
        <dbReference type="ARBA" id="ARBA00023015"/>
    </source>
</evidence>
<dbReference type="GO" id="GO:0003700">
    <property type="term" value="F:DNA-binding transcription factor activity"/>
    <property type="evidence" value="ECO:0007669"/>
    <property type="project" value="InterPro"/>
</dbReference>
<feature type="compositionally biased region" description="Polar residues" evidence="4">
    <location>
        <begin position="169"/>
        <end position="179"/>
    </location>
</feature>
<feature type="region of interest" description="Disordered" evidence="4">
    <location>
        <begin position="73"/>
        <end position="111"/>
    </location>
</feature>